<feature type="domain" description="DUF7742" evidence="1">
    <location>
        <begin position="2"/>
        <end position="88"/>
    </location>
</feature>
<dbReference type="InterPro" id="IPR056644">
    <property type="entry name" value="DUF7742"/>
</dbReference>
<accession>A0A9Y2L4R3</accession>
<dbReference type="EMBL" id="CP127247">
    <property type="protein sequence ID" value="WIY27636.1"/>
    <property type="molecule type" value="Genomic_DNA"/>
</dbReference>
<evidence type="ECO:0000313" key="3">
    <source>
        <dbReference type="Proteomes" id="UP001238334"/>
    </source>
</evidence>
<sequence length="96" mass="10278">MRPVLHGDVISVARALLPLRAGKRRARCAQILAQADLAEAHVQRYGCLHRAYGNGSLMAAARGYPLADEPTFDDLGYCHCVVTVLLALINHGKGAA</sequence>
<organism evidence="2 3">
    <name type="scientific">Parasedimentitalea psychrophila</name>
    <dbReference type="NCBI Taxonomy" id="2997337"/>
    <lineage>
        <taxon>Bacteria</taxon>
        <taxon>Pseudomonadati</taxon>
        <taxon>Pseudomonadota</taxon>
        <taxon>Alphaproteobacteria</taxon>
        <taxon>Rhodobacterales</taxon>
        <taxon>Paracoccaceae</taxon>
        <taxon>Parasedimentitalea</taxon>
    </lineage>
</organism>
<reference evidence="2 3" key="1">
    <citation type="submission" date="2023-06" db="EMBL/GenBank/DDBJ databases">
        <title>Parasedimentitalea psychrophila sp. nov., a psychrophilic bacterium isolated from deep-sea sediment.</title>
        <authorList>
            <person name="Li A."/>
        </authorList>
    </citation>
    <scope>NUCLEOTIDE SEQUENCE [LARGE SCALE GENOMIC DNA]</scope>
    <source>
        <strain evidence="2 3">QS115</strain>
    </source>
</reference>
<dbReference type="Pfam" id="PF24891">
    <property type="entry name" value="DUF7742"/>
    <property type="match status" value="1"/>
</dbReference>
<name>A0A9Y2L4R3_9RHOB</name>
<dbReference type="AlphaFoldDB" id="A0A9Y2L4R3"/>
<protein>
    <recommendedName>
        <fullName evidence="1">DUF7742 domain-containing protein</fullName>
    </recommendedName>
</protein>
<keyword evidence="3" id="KW-1185">Reference proteome</keyword>
<dbReference type="Proteomes" id="UP001238334">
    <property type="component" value="Chromosome"/>
</dbReference>
<evidence type="ECO:0000259" key="1">
    <source>
        <dbReference type="Pfam" id="PF24891"/>
    </source>
</evidence>
<evidence type="ECO:0000313" key="2">
    <source>
        <dbReference type="EMBL" id="WIY27636.1"/>
    </source>
</evidence>
<gene>
    <name evidence="2" type="ORF">QPJ95_16725</name>
</gene>
<dbReference type="KEGG" id="ppso:QPJ95_16725"/>
<dbReference type="RefSeq" id="WP_270920852.1">
    <property type="nucleotide sequence ID" value="NZ_CP127247.1"/>
</dbReference>
<proteinExistence type="predicted"/>